<feature type="domain" description="AMIN-like" evidence="2">
    <location>
        <begin position="109"/>
        <end position="235"/>
    </location>
</feature>
<keyword evidence="4" id="KW-1185">Reference proteome</keyword>
<reference evidence="3 4" key="1">
    <citation type="submission" date="2020-10" db="EMBL/GenBank/DDBJ databases">
        <title>Sequencing the genomes of 1000 actinobacteria strains.</title>
        <authorList>
            <person name="Klenk H.-P."/>
        </authorList>
    </citation>
    <scope>NUCLEOTIDE SEQUENCE [LARGE SCALE GENOMIC DNA]</scope>
    <source>
        <strain evidence="3 4">DSM 15474</strain>
    </source>
</reference>
<dbReference type="Proteomes" id="UP000636579">
    <property type="component" value="Unassembled WGS sequence"/>
</dbReference>
<gene>
    <name evidence="3" type="ORF">H4W26_002345</name>
</gene>
<evidence type="ECO:0000256" key="1">
    <source>
        <dbReference type="SAM" id="MobiDB-lite"/>
    </source>
</evidence>
<evidence type="ECO:0000259" key="2">
    <source>
        <dbReference type="Pfam" id="PF24837"/>
    </source>
</evidence>
<dbReference type="InterPro" id="IPR056303">
    <property type="entry name" value="AMIN-like"/>
</dbReference>
<accession>A0ABR9J992</accession>
<proteinExistence type="predicted"/>
<comment type="caution">
    <text evidence="3">The sequence shown here is derived from an EMBL/GenBank/DDBJ whole genome shotgun (WGS) entry which is preliminary data.</text>
</comment>
<feature type="region of interest" description="Disordered" evidence="1">
    <location>
        <begin position="1"/>
        <end position="110"/>
    </location>
</feature>
<evidence type="ECO:0000313" key="4">
    <source>
        <dbReference type="Proteomes" id="UP000636579"/>
    </source>
</evidence>
<protein>
    <recommendedName>
        <fullName evidence="2">AMIN-like domain-containing protein</fullName>
    </recommendedName>
</protein>
<sequence length="239" mass="25285">MLTSCGSDQDPADSTETASASPSSSASASAGASENEEPGGASGTEGESETESEQPSPEEESDSSSTPTESEPSSSTSGQPGTDPITGEFTTEPQETDGFPDGSGPSDQQLVALRSGVHDGFDRVVFEFSGEGLPSWRAEYVDSAAELGRGNRIEMAGEAILQIYVSGPSWLPEEEVEDQLASDQYYERDTAALPEEVYVQGPFEALSQYLIGLPQEVPFSVELLEDPTRLVVDLENRGE</sequence>
<organism evidence="3 4">
    <name type="scientific">Nesterenkonia halotolerans</name>
    <dbReference type="NCBI Taxonomy" id="225325"/>
    <lineage>
        <taxon>Bacteria</taxon>
        <taxon>Bacillati</taxon>
        <taxon>Actinomycetota</taxon>
        <taxon>Actinomycetes</taxon>
        <taxon>Micrococcales</taxon>
        <taxon>Micrococcaceae</taxon>
        <taxon>Nesterenkonia</taxon>
    </lineage>
</organism>
<feature type="compositionally biased region" description="Acidic residues" evidence="1">
    <location>
        <begin position="46"/>
        <end position="62"/>
    </location>
</feature>
<feature type="compositionally biased region" description="Low complexity" evidence="1">
    <location>
        <begin position="63"/>
        <end position="82"/>
    </location>
</feature>
<evidence type="ECO:0000313" key="3">
    <source>
        <dbReference type="EMBL" id="MBE1515553.1"/>
    </source>
</evidence>
<dbReference type="Pfam" id="PF24837">
    <property type="entry name" value="AMIN-like"/>
    <property type="match status" value="1"/>
</dbReference>
<feature type="compositionally biased region" description="Low complexity" evidence="1">
    <location>
        <begin position="14"/>
        <end position="33"/>
    </location>
</feature>
<dbReference type="RefSeq" id="WP_192592378.1">
    <property type="nucleotide sequence ID" value="NZ_JADBEE010000002.1"/>
</dbReference>
<dbReference type="EMBL" id="JADBEE010000002">
    <property type="protein sequence ID" value="MBE1515553.1"/>
    <property type="molecule type" value="Genomic_DNA"/>
</dbReference>
<name>A0ABR9J992_9MICC</name>